<feature type="compositionally biased region" description="Acidic residues" evidence="3">
    <location>
        <begin position="104"/>
        <end position="124"/>
    </location>
</feature>
<comment type="subcellular location">
    <subcellularLocation>
        <location evidence="1">Secreted</location>
    </subcellularLocation>
</comment>
<dbReference type="InterPro" id="IPR050557">
    <property type="entry name" value="RTX_toxin/Mannuronan_C5-epim"/>
</dbReference>
<evidence type="ECO:0000313" key="6">
    <source>
        <dbReference type="Proteomes" id="UP000523601"/>
    </source>
</evidence>
<sequence>MSGAVMLLLGLASLGILGGVASSSVSGEDTESTQDDLVGTEEDDTLTGDSGSDLISGNEGNDLLRGGQGEDTLNAGEGDDTVSGNADDDMLYGEAGYDLLNGGDGDDEIFGGSEDDTINGDAGEDSLFGDAGNDSIHGDDGDDNIFGGAENDSLWGDDGADYLIGETGDDSVSGGDGNDILIGDQNTADDIDDPEALMGQPNLNLFNSNALREVLSAAPDGEDDGNDSYYGGAGDDLIYDGYSQYDNTDGTIDYDLLEGGEGDDRLYDFDGSSTLNGGDGDDVLVAVEGFAKSSVKDEDASDIDEFTDILRGGNGNDTLIGDDGDTLQGGAGEDTFRLYIDSVISDNGQHLMIEDMATIDDWEEGEKIIIDYDPFHHLDGSQTEEDLADMQSSNENLAFYLRQEEEGVSLVVWNYDQENGAPLLFVKHVTIEQIQDHLELRQFVDAAPGGQLIL</sequence>
<organism evidence="5 6">
    <name type="scientific">Donghicola mangrovi</name>
    <dbReference type="NCBI Taxonomy" id="2729614"/>
    <lineage>
        <taxon>Bacteria</taxon>
        <taxon>Pseudomonadati</taxon>
        <taxon>Pseudomonadota</taxon>
        <taxon>Alphaproteobacteria</taxon>
        <taxon>Rhodobacterales</taxon>
        <taxon>Roseobacteraceae</taxon>
        <taxon>Donghicola</taxon>
    </lineage>
</organism>
<feature type="compositionally biased region" description="Acidic residues" evidence="3">
    <location>
        <begin position="28"/>
        <end position="46"/>
    </location>
</feature>
<name>A0ABX2PG10_9RHOB</name>
<keyword evidence="2" id="KW-0964">Secreted</keyword>
<dbReference type="PANTHER" id="PTHR38340">
    <property type="entry name" value="S-LAYER PROTEIN"/>
    <property type="match status" value="1"/>
</dbReference>
<dbReference type="PROSITE" id="PS00330">
    <property type="entry name" value="HEMOLYSIN_CALCIUM"/>
    <property type="match status" value="3"/>
</dbReference>
<evidence type="ECO:0000256" key="1">
    <source>
        <dbReference type="ARBA" id="ARBA00004613"/>
    </source>
</evidence>
<gene>
    <name evidence="5" type="ORF">HJ526_09845</name>
</gene>
<dbReference type="PANTHER" id="PTHR38340:SF1">
    <property type="entry name" value="S-LAYER PROTEIN"/>
    <property type="match status" value="1"/>
</dbReference>
<feature type="chain" id="PRO_5046285618" evidence="4">
    <location>
        <begin position="28"/>
        <end position="454"/>
    </location>
</feature>
<evidence type="ECO:0000313" key="5">
    <source>
        <dbReference type="EMBL" id="NVO27722.1"/>
    </source>
</evidence>
<dbReference type="InterPro" id="IPR018511">
    <property type="entry name" value="Hemolysin-typ_Ca-bd_CS"/>
</dbReference>
<dbReference type="Gene3D" id="2.150.10.10">
    <property type="entry name" value="Serralysin-like metalloprotease, C-terminal"/>
    <property type="match status" value="4"/>
</dbReference>
<proteinExistence type="predicted"/>
<comment type="caution">
    <text evidence="5">The sequence shown here is derived from an EMBL/GenBank/DDBJ whole genome shotgun (WGS) entry which is preliminary data.</text>
</comment>
<evidence type="ECO:0000256" key="2">
    <source>
        <dbReference type="ARBA" id="ARBA00022525"/>
    </source>
</evidence>
<feature type="compositionally biased region" description="Polar residues" evidence="3">
    <location>
        <begin position="47"/>
        <end position="59"/>
    </location>
</feature>
<evidence type="ECO:0000256" key="4">
    <source>
        <dbReference type="SAM" id="SignalP"/>
    </source>
</evidence>
<dbReference type="InterPro" id="IPR001343">
    <property type="entry name" value="Hemolysn_Ca-bd"/>
</dbReference>
<evidence type="ECO:0000256" key="3">
    <source>
        <dbReference type="SAM" id="MobiDB-lite"/>
    </source>
</evidence>
<dbReference type="PRINTS" id="PR00313">
    <property type="entry name" value="CABNDNGRPT"/>
</dbReference>
<dbReference type="EMBL" id="JABCJD010000004">
    <property type="protein sequence ID" value="NVO27722.1"/>
    <property type="molecule type" value="Genomic_DNA"/>
</dbReference>
<reference evidence="5 6" key="1">
    <citation type="submission" date="2020-04" db="EMBL/GenBank/DDBJ databases">
        <title>Donghicola sp., a member of the Rhodobacteraceae family isolated from mangrove forest in Thailand.</title>
        <authorList>
            <person name="Charoenyingcharoen P."/>
            <person name="Yukphan P."/>
        </authorList>
    </citation>
    <scope>NUCLEOTIDE SEQUENCE [LARGE SCALE GENOMIC DNA]</scope>
    <source>
        <strain evidence="5 6">C2-DW-16</strain>
    </source>
</reference>
<protein>
    <submittedName>
        <fullName evidence="5">Calcium-binding protein</fullName>
    </submittedName>
</protein>
<feature type="region of interest" description="Disordered" evidence="3">
    <location>
        <begin position="21"/>
        <end position="147"/>
    </location>
</feature>
<accession>A0ABX2PG10</accession>
<dbReference type="RefSeq" id="WP_176854132.1">
    <property type="nucleotide sequence ID" value="NZ_JABCJD010000004.1"/>
</dbReference>
<feature type="signal peptide" evidence="4">
    <location>
        <begin position="1"/>
        <end position="27"/>
    </location>
</feature>
<dbReference type="InterPro" id="IPR011049">
    <property type="entry name" value="Serralysin-like_metalloprot_C"/>
</dbReference>
<keyword evidence="4" id="KW-0732">Signal</keyword>
<keyword evidence="6" id="KW-1185">Reference proteome</keyword>
<dbReference type="SUPFAM" id="SSF51120">
    <property type="entry name" value="beta-Roll"/>
    <property type="match status" value="2"/>
</dbReference>
<dbReference type="Pfam" id="PF00353">
    <property type="entry name" value="HemolysinCabind"/>
    <property type="match status" value="6"/>
</dbReference>
<dbReference type="Proteomes" id="UP000523601">
    <property type="component" value="Unassembled WGS sequence"/>
</dbReference>